<dbReference type="AlphaFoldDB" id="A0A9Q3EYR7"/>
<protein>
    <submittedName>
        <fullName evidence="2">Uncharacterized protein</fullName>
    </submittedName>
</protein>
<gene>
    <name evidence="2" type="ORF">O181_067413</name>
</gene>
<accession>A0A9Q3EYR7</accession>
<dbReference type="EMBL" id="AVOT02033746">
    <property type="protein sequence ID" value="MBW0527698.1"/>
    <property type="molecule type" value="Genomic_DNA"/>
</dbReference>
<feature type="region of interest" description="Disordered" evidence="1">
    <location>
        <begin position="160"/>
        <end position="205"/>
    </location>
</feature>
<reference evidence="2" key="1">
    <citation type="submission" date="2021-03" db="EMBL/GenBank/DDBJ databases">
        <title>Draft genome sequence of rust myrtle Austropuccinia psidii MF-1, a brazilian biotype.</title>
        <authorList>
            <person name="Quecine M.C."/>
            <person name="Pachon D.M.R."/>
            <person name="Bonatelli M.L."/>
            <person name="Correr F.H."/>
            <person name="Franceschini L.M."/>
            <person name="Leite T.F."/>
            <person name="Margarido G.R.A."/>
            <person name="Almeida C.A."/>
            <person name="Ferrarezi J.A."/>
            <person name="Labate C.A."/>
        </authorList>
    </citation>
    <scope>NUCLEOTIDE SEQUENCE</scope>
    <source>
        <strain evidence="2">MF-1</strain>
    </source>
</reference>
<proteinExistence type="predicted"/>
<comment type="caution">
    <text evidence="2">The sequence shown here is derived from an EMBL/GenBank/DDBJ whole genome shotgun (WGS) entry which is preliminary data.</text>
</comment>
<organism evidence="2 3">
    <name type="scientific">Austropuccinia psidii MF-1</name>
    <dbReference type="NCBI Taxonomy" id="1389203"/>
    <lineage>
        <taxon>Eukaryota</taxon>
        <taxon>Fungi</taxon>
        <taxon>Dikarya</taxon>
        <taxon>Basidiomycota</taxon>
        <taxon>Pucciniomycotina</taxon>
        <taxon>Pucciniomycetes</taxon>
        <taxon>Pucciniales</taxon>
        <taxon>Sphaerophragmiaceae</taxon>
        <taxon>Austropuccinia</taxon>
    </lineage>
</organism>
<feature type="compositionally biased region" description="Polar residues" evidence="1">
    <location>
        <begin position="175"/>
        <end position="189"/>
    </location>
</feature>
<evidence type="ECO:0000256" key="1">
    <source>
        <dbReference type="SAM" id="MobiDB-lite"/>
    </source>
</evidence>
<sequence length="218" mass="24875">MVRQENIETASTVTNMIPASTVNSERDSTDIVTKNNQPEPISSELINLDISNTLQKAKNLANNQEQAISPQAAPKKVIDKIMAEANQIQKEKARQKAYNNALKHKEYQMLADLWKNCMNSYLTVRNFLGHPSTFKLLNGWHQLMKKKNMILLTVEWTKNNPPPPKQVPRPAPVASSQNSNIKKQPQAQNMGKGKAPPQTPYSQSYRMPWKMHFRWTEP</sequence>
<name>A0A9Q3EYR7_9BASI</name>
<keyword evidence="3" id="KW-1185">Reference proteome</keyword>
<evidence type="ECO:0000313" key="2">
    <source>
        <dbReference type="EMBL" id="MBW0527698.1"/>
    </source>
</evidence>
<dbReference type="Proteomes" id="UP000765509">
    <property type="component" value="Unassembled WGS sequence"/>
</dbReference>
<evidence type="ECO:0000313" key="3">
    <source>
        <dbReference type="Proteomes" id="UP000765509"/>
    </source>
</evidence>
<feature type="compositionally biased region" description="Pro residues" evidence="1">
    <location>
        <begin position="160"/>
        <end position="171"/>
    </location>
</feature>